<evidence type="ECO:0000313" key="2">
    <source>
        <dbReference type="EnsemblMetazoa" id="CapteP215576"/>
    </source>
</evidence>
<evidence type="ECO:0000313" key="1">
    <source>
        <dbReference type="EMBL" id="ELU02793.1"/>
    </source>
</evidence>
<name>R7UG61_CAPTE</name>
<dbReference type="PANTHER" id="PTHR34415">
    <property type="entry name" value="INTEGRASE CATALYTIC DOMAIN-CONTAINING PROTEIN"/>
    <property type="match status" value="1"/>
</dbReference>
<reference evidence="2" key="3">
    <citation type="submission" date="2015-06" db="UniProtKB">
        <authorList>
            <consortium name="EnsemblMetazoa"/>
        </authorList>
    </citation>
    <scope>IDENTIFICATION</scope>
</reference>
<evidence type="ECO:0000313" key="3">
    <source>
        <dbReference type="Proteomes" id="UP000014760"/>
    </source>
</evidence>
<dbReference type="EMBL" id="KB303777">
    <property type="protein sequence ID" value="ELU02793.1"/>
    <property type="molecule type" value="Genomic_DNA"/>
</dbReference>
<dbReference type="Proteomes" id="UP000014760">
    <property type="component" value="Unassembled WGS sequence"/>
</dbReference>
<organism evidence="1">
    <name type="scientific">Capitella teleta</name>
    <name type="common">Polychaete worm</name>
    <dbReference type="NCBI Taxonomy" id="283909"/>
    <lineage>
        <taxon>Eukaryota</taxon>
        <taxon>Metazoa</taxon>
        <taxon>Spiralia</taxon>
        <taxon>Lophotrochozoa</taxon>
        <taxon>Annelida</taxon>
        <taxon>Polychaeta</taxon>
        <taxon>Sedentaria</taxon>
        <taxon>Scolecida</taxon>
        <taxon>Capitellidae</taxon>
        <taxon>Capitella</taxon>
    </lineage>
</organism>
<dbReference type="EnsemblMetazoa" id="CapteT215576">
    <property type="protein sequence ID" value="CapteP215576"/>
    <property type="gene ID" value="CapteG215576"/>
</dbReference>
<sequence length="210" mass="24552">MKRYIMFNIEVSVNPKRLQRLLKHYIIEKKCGGRKNTLKPALTYEQIREVVAFLINYLEEHALHLPGRVPGYRKDDITLLPISHTKTVVYKTYKNSFEGTGAPSKEIEERAEYQRMTKEAKDVCHQLGVHSLQRSAPNSRPVSMHYSFDMLSKFTCRHYGLGETSVHLHCDNCSDQNKNRFMLWYLAWSNQVAPDWCFGLLKQAFRRNAV</sequence>
<dbReference type="HOGENOM" id="CLU_1107858_0_0_1"/>
<gene>
    <name evidence="1" type="ORF">CAPTEDRAFT_215576</name>
</gene>
<reference evidence="1 3" key="2">
    <citation type="journal article" date="2013" name="Nature">
        <title>Insights into bilaterian evolution from three spiralian genomes.</title>
        <authorList>
            <person name="Simakov O."/>
            <person name="Marletaz F."/>
            <person name="Cho S.J."/>
            <person name="Edsinger-Gonzales E."/>
            <person name="Havlak P."/>
            <person name="Hellsten U."/>
            <person name="Kuo D.H."/>
            <person name="Larsson T."/>
            <person name="Lv J."/>
            <person name="Arendt D."/>
            <person name="Savage R."/>
            <person name="Osoegawa K."/>
            <person name="de Jong P."/>
            <person name="Grimwood J."/>
            <person name="Chapman J.A."/>
            <person name="Shapiro H."/>
            <person name="Aerts A."/>
            <person name="Otillar R.P."/>
            <person name="Terry A.Y."/>
            <person name="Boore J.L."/>
            <person name="Grigoriev I.V."/>
            <person name="Lindberg D.R."/>
            <person name="Seaver E.C."/>
            <person name="Weisblat D.A."/>
            <person name="Putnam N.H."/>
            <person name="Rokhsar D.S."/>
        </authorList>
    </citation>
    <scope>NUCLEOTIDE SEQUENCE</scope>
    <source>
        <strain evidence="1 3">I ESC-2004</strain>
    </source>
</reference>
<keyword evidence="3" id="KW-1185">Reference proteome</keyword>
<dbReference type="PANTHER" id="PTHR34415:SF1">
    <property type="entry name" value="INTEGRASE CATALYTIC DOMAIN-CONTAINING PROTEIN"/>
    <property type="match status" value="1"/>
</dbReference>
<proteinExistence type="predicted"/>
<dbReference type="OrthoDB" id="10056684at2759"/>
<accession>R7UG61</accession>
<reference evidence="3" key="1">
    <citation type="submission" date="2012-12" db="EMBL/GenBank/DDBJ databases">
        <authorList>
            <person name="Hellsten U."/>
            <person name="Grimwood J."/>
            <person name="Chapman J.A."/>
            <person name="Shapiro H."/>
            <person name="Aerts A."/>
            <person name="Otillar R.P."/>
            <person name="Terry A.Y."/>
            <person name="Boore J.L."/>
            <person name="Simakov O."/>
            <person name="Marletaz F."/>
            <person name="Cho S.-J."/>
            <person name="Edsinger-Gonzales E."/>
            <person name="Havlak P."/>
            <person name="Kuo D.-H."/>
            <person name="Larsson T."/>
            <person name="Lv J."/>
            <person name="Arendt D."/>
            <person name="Savage R."/>
            <person name="Osoegawa K."/>
            <person name="de Jong P."/>
            <person name="Lindberg D.R."/>
            <person name="Seaver E.C."/>
            <person name="Weisblat D.A."/>
            <person name="Putnam N.H."/>
            <person name="Grigoriev I.V."/>
            <person name="Rokhsar D.S."/>
        </authorList>
    </citation>
    <scope>NUCLEOTIDE SEQUENCE</scope>
    <source>
        <strain evidence="3">I ESC-2004</strain>
    </source>
</reference>
<dbReference type="AlphaFoldDB" id="R7UG61"/>
<dbReference type="EMBL" id="AMQN01008713">
    <property type="status" value="NOT_ANNOTATED_CDS"/>
    <property type="molecule type" value="Genomic_DNA"/>
</dbReference>
<protein>
    <submittedName>
        <fullName evidence="1 2">Uncharacterized protein</fullName>
    </submittedName>
</protein>